<accession>A0A132NFU6</accession>
<dbReference type="EMBL" id="JYIK01000915">
    <property type="protein sequence ID" value="KWX08953.1"/>
    <property type="molecule type" value="Genomic_DNA"/>
</dbReference>
<dbReference type="Gene3D" id="3.40.50.1820">
    <property type="entry name" value="alpha/beta hydrolase"/>
    <property type="match status" value="1"/>
</dbReference>
<dbReference type="InterPro" id="IPR000073">
    <property type="entry name" value="AB_hydrolase_1"/>
</dbReference>
<gene>
    <name evidence="2" type="ORF">TH66_03875</name>
    <name evidence="3" type="ORF">TR74_12530</name>
</gene>
<evidence type="ECO:0000313" key="4">
    <source>
        <dbReference type="Proteomes" id="UP000070598"/>
    </source>
</evidence>
<evidence type="ECO:0000313" key="5">
    <source>
        <dbReference type="Proteomes" id="UP000070659"/>
    </source>
</evidence>
<dbReference type="PATRIC" id="fig|1469144.8.peg.4388"/>
<dbReference type="PANTHER" id="PTHR42886:SF42">
    <property type="entry name" value="ALPHA_BETA-HYDROLASES SUPERFAMILY PROTEIN"/>
    <property type="match status" value="1"/>
</dbReference>
<dbReference type="GO" id="GO:0006654">
    <property type="term" value="P:phosphatidic acid biosynthetic process"/>
    <property type="evidence" value="ECO:0007669"/>
    <property type="project" value="TreeGrafter"/>
</dbReference>
<comment type="caution">
    <text evidence="3">The sequence shown here is derived from an EMBL/GenBank/DDBJ whole genome shotgun (WGS) entry which is preliminary data.</text>
</comment>
<sequence length="272" mass="30133">MTQRIKAMRPLDWALPPVPVRREMISRLPDEPTGKPPLLFVHGLGQGAWVFDEHWLPYAAERGFPAHAVSLRGHGGSAGRERLRRTLLRDYVHDVMQAIVSLPTRPVLVGHSLGAVVVQQVLARYPARAGVLVAPVGHGFDTAAKLLADRPGDFLHGVLGGSLPLRPGQLFRELDAAAARRYAARTGRESPLVQYQLMLPRRPEPPRGGAPVLVVGSPHDRLIPVRTLRRTARFYGTEPVLFPGFGHALMLEPRWREPLDAILDWVERQVAV</sequence>
<keyword evidence="3" id="KW-0378">Hydrolase</keyword>
<dbReference type="GO" id="GO:0052689">
    <property type="term" value="F:carboxylic ester hydrolase activity"/>
    <property type="evidence" value="ECO:0007669"/>
    <property type="project" value="TreeGrafter"/>
</dbReference>
<dbReference type="OrthoDB" id="3810256at2"/>
<dbReference type="GO" id="GO:0055088">
    <property type="term" value="P:lipid homeostasis"/>
    <property type="evidence" value="ECO:0007669"/>
    <property type="project" value="TreeGrafter"/>
</dbReference>
<dbReference type="InterPro" id="IPR029058">
    <property type="entry name" value="AB_hydrolase_fold"/>
</dbReference>
<dbReference type="SUPFAM" id="SSF53474">
    <property type="entry name" value="alpha/beta-Hydrolases"/>
    <property type="match status" value="1"/>
</dbReference>
<protein>
    <submittedName>
        <fullName evidence="3">Alpha/beta hydrolase</fullName>
    </submittedName>
</protein>
<evidence type="ECO:0000313" key="2">
    <source>
        <dbReference type="EMBL" id="KWX04942.1"/>
    </source>
</evidence>
<reference evidence="3 5" key="1">
    <citation type="submission" date="2015-02" db="EMBL/GenBank/DDBJ databases">
        <title>Physiological reanalysis, assessment of diazotrophy, and genome sequences of multiple isolates of Streptomyces thermoautotrophicus.</title>
        <authorList>
            <person name="MacKellar D.C."/>
            <person name="Lieber L."/>
            <person name="Norman J."/>
            <person name="Bolger A."/>
            <person name="Tobin C."/>
            <person name="Murray J.W."/>
            <person name="Prell J."/>
        </authorList>
    </citation>
    <scope>NUCLEOTIDE SEQUENCE [LARGE SCALE GENOMIC DNA]</scope>
    <source>
        <strain evidence="3 5">UBT1</strain>
    </source>
</reference>
<dbReference type="RefSeq" id="WP_066884534.1">
    <property type="nucleotide sequence ID" value="NZ_JYIJ01000013.1"/>
</dbReference>
<proteinExistence type="predicted"/>
<dbReference type="EMBL" id="JYIJ01000013">
    <property type="protein sequence ID" value="KWX04942.1"/>
    <property type="molecule type" value="Genomic_DNA"/>
</dbReference>
<dbReference type="Proteomes" id="UP000070598">
    <property type="component" value="Unassembled WGS sequence"/>
</dbReference>
<dbReference type="Proteomes" id="UP000070659">
    <property type="component" value="Unassembled WGS sequence"/>
</dbReference>
<dbReference type="Pfam" id="PF12697">
    <property type="entry name" value="Abhydrolase_6"/>
    <property type="match status" value="1"/>
</dbReference>
<feature type="domain" description="AB hydrolase-1" evidence="1">
    <location>
        <begin position="38"/>
        <end position="254"/>
    </location>
</feature>
<dbReference type="GO" id="GO:0042171">
    <property type="term" value="F:lysophosphatidic acid acyltransferase activity"/>
    <property type="evidence" value="ECO:0007669"/>
    <property type="project" value="TreeGrafter"/>
</dbReference>
<dbReference type="AlphaFoldDB" id="A0A132NFU6"/>
<name>A0A132NFU6_9ACTN</name>
<reference evidence="4" key="2">
    <citation type="submission" date="2015-02" db="EMBL/GenBank/DDBJ databases">
        <title>Physiological reanalysis, assessment of diazotrophy, and genome sequences of multiple isolates of Streptomyces thermoautotrophicus.</title>
        <authorList>
            <person name="MacKellar D.C."/>
            <person name="Lieber L."/>
            <person name="Norman J."/>
            <person name="Bolger A."/>
            <person name="Tobin C."/>
            <person name="Murray J.W."/>
            <person name="Friesen M."/>
            <person name="Prell J."/>
        </authorList>
    </citation>
    <scope>NUCLEOTIDE SEQUENCE [LARGE SCALE GENOMIC DNA]</scope>
    <source>
        <strain evidence="4">UBT1</strain>
    </source>
</reference>
<evidence type="ECO:0000313" key="3">
    <source>
        <dbReference type="EMBL" id="KWX08953.1"/>
    </source>
</evidence>
<dbReference type="PANTHER" id="PTHR42886">
    <property type="entry name" value="RE40534P-RELATED"/>
    <property type="match status" value="1"/>
</dbReference>
<organism evidence="3 4">
    <name type="scientific">Carbonactinospora thermoautotrophica</name>
    <dbReference type="NCBI Taxonomy" id="1469144"/>
    <lineage>
        <taxon>Bacteria</taxon>
        <taxon>Bacillati</taxon>
        <taxon>Actinomycetota</taxon>
        <taxon>Actinomycetes</taxon>
        <taxon>Kitasatosporales</taxon>
        <taxon>Carbonactinosporaceae</taxon>
        <taxon>Carbonactinospora</taxon>
    </lineage>
</organism>
<evidence type="ECO:0000259" key="1">
    <source>
        <dbReference type="Pfam" id="PF12697"/>
    </source>
</evidence>